<dbReference type="Pfam" id="PF24913">
    <property type="entry name" value="WHD_AAA_fung"/>
    <property type="match status" value="1"/>
</dbReference>
<evidence type="ECO:0000256" key="1">
    <source>
        <dbReference type="SAM" id="MobiDB-lite"/>
    </source>
</evidence>
<feature type="compositionally biased region" description="Basic and acidic residues" evidence="1">
    <location>
        <begin position="639"/>
        <end position="655"/>
    </location>
</feature>
<gene>
    <name evidence="4" type="ORF">CspeluHIS016_0203270</name>
</gene>
<reference evidence="4" key="1">
    <citation type="journal article" date="2023" name="BMC Genomics">
        <title>Chromosome-level genome assemblies of Cutaneotrichosporon spp. (Trichosporonales, Basidiomycota) reveal imbalanced evolution between nucleotide sequences and chromosome synteny.</title>
        <authorList>
            <person name="Kobayashi Y."/>
            <person name="Kayamori A."/>
            <person name="Aoki K."/>
            <person name="Shiwa Y."/>
            <person name="Matsutani M."/>
            <person name="Fujita N."/>
            <person name="Sugita T."/>
            <person name="Iwasaki W."/>
            <person name="Tanaka N."/>
            <person name="Takashima M."/>
        </authorList>
    </citation>
    <scope>NUCLEOTIDE SEQUENCE</scope>
    <source>
        <strain evidence="4">HIS016</strain>
    </source>
</reference>
<evidence type="ECO:0000313" key="5">
    <source>
        <dbReference type="Proteomes" id="UP001222932"/>
    </source>
</evidence>
<protein>
    <recommendedName>
        <fullName evidence="6">Orc1-like AAA ATPase domain-containing protein</fullName>
    </recommendedName>
</protein>
<feature type="compositionally biased region" description="Acidic residues" evidence="1">
    <location>
        <begin position="461"/>
        <end position="472"/>
    </location>
</feature>
<evidence type="ECO:0000313" key="4">
    <source>
        <dbReference type="EMBL" id="GMK55271.1"/>
    </source>
</evidence>
<dbReference type="SUPFAM" id="SSF52540">
    <property type="entry name" value="P-loop containing nucleoside triphosphate hydrolases"/>
    <property type="match status" value="1"/>
</dbReference>
<comment type="caution">
    <text evidence="4">The sequence shown here is derived from an EMBL/GenBank/DDBJ whole genome shotgun (WGS) entry which is preliminary data.</text>
</comment>
<feature type="domain" description="AAA protein C-terminal winged helix" evidence="3">
    <location>
        <begin position="416"/>
        <end position="587"/>
    </location>
</feature>
<keyword evidence="5" id="KW-1185">Reference proteome</keyword>
<dbReference type="InterPro" id="IPR056808">
    <property type="entry name" value="HTH_AAA"/>
</dbReference>
<dbReference type="InterPro" id="IPR027417">
    <property type="entry name" value="P-loop_NTPase"/>
</dbReference>
<evidence type="ECO:0000259" key="2">
    <source>
        <dbReference type="Pfam" id="PF13191"/>
    </source>
</evidence>
<proteinExistence type="predicted"/>
<dbReference type="Pfam" id="PF13191">
    <property type="entry name" value="AAA_16"/>
    <property type="match status" value="1"/>
</dbReference>
<reference evidence="4" key="2">
    <citation type="submission" date="2023-06" db="EMBL/GenBank/DDBJ databases">
        <authorList>
            <person name="Kobayashi Y."/>
            <person name="Kayamori A."/>
            <person name="Aoki K."/>
            <person name="Shiwa Y."/>
            <person name="Fujita N."/>
            <person name="Sugita T."/>
            <person name="Iwasaki W."/>
            <person name="Tanaka N."/>
            <person name="Takashima M."/>
        </authorList>
    </citation>
    <scope>NUCLEOTIDE SEQUENCE</scope>
    <source>
        <strain evidence="4">HIS016</strain>
    </source>
</reference>
<dbReference type="InterPro" id="IPR041664">
    <property type="entry name" value="AAA_16"/>
</dbReference>
<dbReference type="Proteomes" id="UP001222932">
    <property type="component" value="Unassembled WGS sequence"/>
</dbReference>
<feature type="region of interest" description="Disordered" evidence="1">
    <location>
        <begin position="450"/>
        <end position="477"/>
    </location>
</feature>
<evidence type="ECO:0008006" key="6">
    <source>
        <dbReference type="Google" id="ProtNLM"/>
    </source>
</evidence>
<evidence type="ECO:0000259" key="3">
    <source>
        <dbReference type="Pfam" id="PF24913"/>
    </source>
</evidence>
<dbReference type="AlphaFoldDB" id="A0AAD3TQU0"/>
<dbReference type="PANTHER" id="PTHR36168:SF1">
    <property type="entry name" value="ORC1-LIKE AAA ATPASE DOMAIN-CONTAINING PROTEIN"/>
    <property type="match status" value="1"/>
</dbReference>
<dbReference type="EMBL" id="BTCM01000002">
    <property type="protein sequence ID" value="GMK55271.1"/>
    <property type="molecule type" value="Genomic_DNA"/>
</dbReference>
<accession>A0AAD3TQU0</accession>
<feature type="domain" description="Orc1-like AAA ATPase" evidence="2">
    <location>
        <begin position="163"/>
        <end position="286"/>
    </location>
</feature>
<feature type="compositionally biased region" description="Acidic residues" evidence="1">
    <location>
        <begin position="628"/>
        <end position="638"/>
    </location>
</feature>
<organism evidence="4 5">
    <name type="scientific">Cutaneotrichosporon spelunceum</name>
    <dbReference type="NCBI Taxonomy" id="1672016"/>
    <lineage>
        <taxon>Eukaryota</taxon>
        <taxon>Fungi</taxon>
        <taxon>Dikarya</taxon>
        <taxon>Basidiomycota</taxon>
        <taxon>Agaricomycotina</taxon>
        <taxon>Tremellomycetes</taxon>
        <taxon>Trichosporonales</taxon>
        <taxon>Trichosporonaceae</taxon>
        <taxon>Cutaneotrichosporon</taxon>
    </lineage>
</organism>
<sequence length="655" mass="74177">MLRPPLAAAARARMVLRVTTGARGAPQYMSTPRHLHVSVTRFNVPSWPNAPMPQPPVTPDDDFVQLMKDQRNRAKGDNSNNNQPQEGRESFWREWSSSAGFQAALTTIVGLIMVFGGGMGYLQWYKAHVLHRVERAFQGGYDPALELGSVYSPVAEHICRREQPLLDAIFRGEEAGGYYLILGPRGTGKSTMVLDAMRAVHADGASVCEAHPDLEVFRLRLGKALDFDFFEDWQGSLFSRADPRSAGPSLDVERAMTKLEKVALRYFKKHGRPLVLAFTNIHQFPQNEEGVAIVHQLQQRAEAWAGAGIMTMVFTSDDHWVLDRMKKNGSRMRVLSVFDLTARESMDALRQMRRYSLHMAHNKPVDEVELEDDEVFRRVYELVGGRTSYLSRVARASNMIDEAESMVLMEKGWMLSKIGLIPEMDDDVMDEQKWASCSWLLLRHMAQNVPNLDPPMKDPNAQEDNEDDDDEKPELAEDLGGINLTPSAMDVMGMHTAESSVPLRKLTEDELYADIVLPKVTYDDARRLMTRTDFFDGLDHDNIIAIDLFHDVRPESVMILRAAQQVIENPDFDSMLDQTRDRVDEIEGLHRQSELTVKEPLRATFGRTEDGRVTVDVVGLGESFVPEDHDDDDDDGDDDKNKNKGEYDKEDRRLV</sequence>
<name>A0AAD3TQU0_9TREE</name>
<feature type="region of interest" description="Disordered" evidence="1">
    <location>
        <begin position="620"/>
        <end position="655"/>
    </location>
</feature>
<dbReference type="PANTHER" id="PTHR36168">
    <property type="entry name" value="CHROMOSOME 1, WHOLE GENOME SHOTGUN SEQUENCE"/>
    <property type="match status" value="1"/>
</dbReference>
<feature type="region of interest" description="Disordered" evidence="1">
    <location>
        <begin position="72"/>
        <end position="91"/>
    </location>
</feature>